<sequence length="105" mass="11384">MHKTPDHSHLAGLELARQLFDTGPLEDLTQRLDLAIAQARAAQPAEGDGIYELERIASQLEAGGAIDPPPVFSARLDAPVRQGTSVALMLVHRRLAKLREQTPEG</sequence>
<keyword evidence="3" id="KW-1185">Reference proteome</keyword>
<gene>
    <name evidence="2" type="ORF">ABS648_14870</name>
    <name evidence="1" type="ORF">PSm6_53650</name>
</gene>
<dbReference type="Proteomes" id="UP001064896">
    <property type="component" value="Chromosome"/>
</dbReference>
<organism evidence="2">
    <name type="scientific">Pseudomonas solani</name>
    <dbReference type="NCBI Taxonomy" id="2731552"/>
    <lineage>
        <taxon>Bacteria</taxon>
        <taxon>Pseudomonadati</taxon>
        <taxon>Pseudomonadota</taxon>
        <taxon>Gammaproteobacteria</taxon>
        <taxon>Pseudomonadales</taxon>
        <taxon>Pseudomonadaceae</taxon>
        <taxon>Pseudomonas</taxon>
    </lineage>
</organism>
<name>A0AAU7YD23_9PSED</name>
<dbReference type="RefSeq" id="WP_021221046.1">
    <property type="nucleotide sequence ID" value="NZ_AP023081.1"/>
</dbReference>
<evidence type="ECO:0000313" key="2">
    <source>
        <dbReference type="EMBL" id="XBY66998.1"/>
    </source>
</evidence>
<evidence type="ECO:0000313" key="1">
    <source>
        <dbReference type="EMBL" id="BCD88958.1"/>
    </source>
</evidence>
<reference evidence="2" key="2">
    <citation type="submission" date="2023-08" db="EMBL/GenBank/DDBJ databases">
        <title>Increased levels of nutrients transform a symbiont into a lethal pathobiont.</title>
        <authorList>
            <person name="Lachnit T."/>
            <person name="Ulrich L."/>
            <person name="Willmer F.M."/>
            <person name="Hasenbein T."/>
            <person name="Steiner L.X."/>
            <person name="Wolters M."/>
            <person name="Herbst E.M."/>
            <person name="Deines P."/>
        </authorList>
    </citation>
    <scope>NUCLEOTIDE SEQUENCE</scope>
    <source>
        <strain evidence="2">T3</strain>
    </source>
</reference>
<evidence type="ECO:0000313" key="3">
    <source>
        <dbReference type="Proteomes" id="UP001064896"/>
    </source>
</evidence>
<proteinExistence type="predicted"/>
<dbReference type="AlphaFoldDB" id="A0AAU7YD23"/>
<accession>A0AAU7YD23</accession>
<dbReference type="EMBL" id="CP158373">
    <property type="protein sequence ID" value="XBY66998.1"/>
    <property type="molecule type" value="Genomic_DNA"/>
</dbReference>
<protein>
    <submittedName>
        <fullName evidence="2">Uncharacterized protein</fullName>
    </submittedName>
</protein>
<reference evidence="1" key="1">
    <citation type="submission" date="2020-05" db="EMBL/GenBank/DDBJ databases">
        <title>Complete genome sequence of Pseudomonas sp. Sm006.</title>
        <authorList>
            <person name="Takeuchi K."/>
            <person name="Someya N."/>
        </authorList>
    </citation>
    <scope>NUCLEOTIDE SEQUENCE</scope>
    <source>
        <strain evidence="1">Sm006</strain>
    </source>
</reference>
<dbReference type="EMBL" id="AP023081">
    <property type="protein sequence ID" value="BCD88958.1"/>
    <property type="molecule type" value="Genomic_DNA"/>
</dbReference>